<dbReference type="EMBL" id="AWSO01000732">
    <property type="protein sequence ID" value="ESK87832.1"/>
    <property type="molecule type" value="Genomic_DNA"/>
</dbReference>
<organism evidence="1 2">
    <name type="scientific">Moniliophthora roreri (strain MCA 2997)</name>
    <name type="common">Cocoa frosty pod rot fungus</name>
    <name type="synonym">Crinipellis roreri</name>
    <dbReference type="NCBI Taxonomy" id="1381753"/>
    <lineage>
        <taxon>Eukaryota</taxon>
        <taxon>Fungi</taxon>
        <taxon>Dikarya</taxon>
        <taxon>Basidiomycota</taxon>
        <taxon>Agaricomycotina</taxon>
        <taxon>Agaricomycetes</taxon>
        <taxon>Agaricomycetidae</taxon>
        <taxon>Agaricales</taxon>
        <taxon>Marasmiineae</taxon>
        <taxon>Marasmiaceae</taxon>
        <taxon>Moniliophthora</taxon>
    </lineage>
</organism>
<accession>V2X1Y1</accession>
<protein>
    <submittedName>
        <fullName evidence="1">Uncharacterized protein</fullName>
    </submittedName>
</protein>
<keyword evidence="2" id="KW-1185">Reference proteome</keyword>
<evidence type="ECO:0000313" key="1">
    <source>
        <dbReference type="EMBL" id="ESK87832.1"/>
    </source>
</evidence>
<reference evidence="1 2" key="1">
    <citation type="journal article" date="2014" name="BMC Genomics">
        <title>Genome and secretome analysis of the hemibiotrophic fungal pathogen, Moniliophthora roreri, which causes frosty pod rot disease of cacao: mechanisms of the biotrophic and necrotrophic phases.</title>
        <authorList>
            <person name="Meinhardt L.W."/>
            <person name="Costa G.G.L."/>
            <person name="Thomazella D.P.T."/>
            <person name="Teixeira P.J.P.L."/>
            <person name="Carazzolle M.F."/>
            <person name="Schuster S.C."/>
            <person name="Carlson J.E."/>
            <person name="Guiltinan M.J."/>
            <person name="Mieczkowski P."/>
            <person name="Farmer A."/>
            <person name="Ramaraj T."/>
            <person name="Crozier J."/>
            <person name="Davis R.E."/>
            <person name="Shao J."/>
            <person name="Melnick R.L."/>
            <person name="Pereira G.A.G."/>
            <person name="Bailey B.A."/>
        </authorList>
    </citation>
    <scope>NUCLEOTIDE SEQUENCE [LARGE SCALE GENOMIC DNA]</scope>
    <source>
        <strain evidence="1 2">MCA 2997</strain>
    </source>
</reference>
<sequence length="81" mass="8859">MRRRSSYVEDMAHTRKPCGTAISSGDDIVFGHSSLLVCYLLACPRQPTDRPPVPEPRAAAPLCISLTHSITRTSQGYSCQP</sequence>
<dbReference type="Proteomes" id="UP000017559">
    <property type="component" value="Unassembled WGS sequence"/>
</dbReference>
<name>V2X1Y1_MONRO</name>
<dbReference type="HOGENOM" id="CLU_2574411_0_0_1"/>
<dbReference type="AlphaFoldDB" id="V2X1Y1"/>
<proteinExistence type="predicted"/>
<gene>
    <name evidence="1" type="ORF">Moror_15325</name>
</gene>
<dbReference type="KEGG" id="mrr:Moror_15325"/>
<comment type="caution">
    <text evidence="1">The sequence shown here is derived from an EMBL/GenBank/DDBJ whole genome shotgun (WGS) entry which is preliminary data.</text>
</comment>
<evidence type="ECO:0000313" key="2">
    <source>
        <dbReference type="Proteomes" id="UP000017559"/>
    </source>
</evidence>